<dbReference type="AlphaFoldDB" id="A0A8H7AQT0"/>
<feature type="compositionally biased region" description="Low complexity" evidence="1">
    <location>
        <begin position="570"/>
        <end position="581"/>
    </location>
</feature>
<dbReference type="GO" id="GO:0006071">
    <property type="term" value="P:glycerol metabolic process"/>
    <property type="evidence" value="ECO:0007669"/>
    <property type="project" value="InterPro"/>
</dbReference>
<feature type="compositionally biased region" description="Polar residues" evidence="1">
    <location>
        <begin position="1"/>
        <end position="14"/>
    </location>
</feature>
<evidence type="ECO:0000259" key="2">
    <source>
        <dbReference type="PROSITE" id="PS51481"/>
    </source>
</evidence>
<name>A0A8H7AQT0_9EURO</name>
<dbReference type="OrthoDB" id="4152926at2759"/>
<reference evidence="3" key="1">
    <citation type="submission" date="2020-02" db="EMBL/GenBank/DDBJ databases">
        <authorList>
            <person name="Palmer J.M."/>
        </authorList>
    </citation>
    <scope>NUCLEOTIDE SEQUENCE</scope>
    <source>
        <strain evidence="3">EPUS1.4</strain>
        <tissue evidence="3">Thallus</tissue>
    </source>
</reference>
<accession>A0A8H7AQT0</accession>
<feature type="compositionally biased region" description="Basic and acidic residues" evidence="1">
    <location>
        <begin position="554"/>
        <end position="566"/>
    </location>
</feature>
<dbReference type="PROSITE" id="PS51481">
    <property type="entry name" value="DHAK"/>
    <property type="match status" value="1"/>
</dbReference>
<organism evidence="3 4">
    <name type="scientific">Endocarpon pusillum</name>
    <dbReference type="NCBI Taxonomy" id="364733"/>
    <lineage>
        <taxon>Eukaryota</taxon>
        <taxon>Fungi</taxon>
        <taxon>Dikarya</taxon>
        <taxon>Ascomycota</taxon>
        <taxon>Pezizomycotina</taxon>
        <taxon>Eurotiomycetes</taxon>
        <taxon>Chaetothyriomycetidae</taxon>
        <taxon>Verrucariales</taxon>
        <taxon>Verrucariaceae</taxon>
        <taxon>Endocarpon</taxon>
    </lineage>
</organism>
<dbReference type="Proteomes" id="UP000606974">
    <property type="component" value="Unassembled WGS sequence"/>
</dbReference>
<dbReference type="InterPro" id="IPR004006">
    <property type="entry name" value="DhaK_dom"/>
</dbReference>
<evidence type="ECO:0000313" key="3">
    <source>
        <dbReference type="EMBL" id="KAF7513543.1"/>
    </source>
</evidence>
<dbReference type="GO" id="GO:0004371">
    <property type="term" value="F:glycerone kinase activity"/>
    <property type="evidence" value="ECO:0007669"/>
    <property type="project" value="InterPro"/>
</dbReference>
<feature type="region of interest" description="Disordered" evidence="1">
    <location>
        <begin position="470"/>
        <end position="587"/>
    </location>
</feature>
<keyword evidence="4" id="KW-1185">Reference proteome</keyword>
<feature type="compositionally biased region" description="Pro residues" evidence="1">
    <location>
        <begin position="28"/>
        <end position="39"/>
    </location>
</feature>
<dbReference type="Gene3D" id="3.30.1180.20">
    <property type="entry name" value="Dihydroxyacetone kinase, domain 2"/>
    <property type="match status" value="1"/>
</dbReference>
<evidence type="ECO:0000313" key="4">
    <source>
        <dbReference type="Proteomes" id="UP000606974"/>
    </source>
</evidence>
<sequence>MAVCTSSFPASVSPSHHDLPPRAGSSPSPSPAPAPPRHPSPGRSSSTLPVTAKGNMIPLDPTSVVANGQSVLLAAATVPLSTTRPDIARFIGLGMLSICISATRSPAEEVCAGIEDVARPLAEGSLTDGCGDRKDGAGSERVDLLVLPLVPCSQSEEEEEEEEEEEIHIYHETLRQSLIRKVPGAKLGLAVLPVNDLIPAATPENEEPAGRSAAIGKRTGAGWVLTAKIVGALASMGYCFDDVKMVARLVGENVKTVRSMSSSRTGTSTSTDIALTEEASQEGLENLIRDMLVRLLQPNLEGTAGIRVNSNEPVLLLNVHAPTTDLQIQSLLTRTITQFHDTYHIKPVRVYAGDYHIRDPDRGGDGSEKNDFSISILNVVNTNIGGPSMIQLLDEPCGAEGWRVGVTKEEWETCDGSIAAVVELGMRNWQTGLDRLVDVKPMRLASTRGDDGSFDHTERLGHEAEEGVLCTGARQRRVTGDETADPNGGKTSAAEDGEEDSMGRETVDTGKKYQEEAKEQDASETMETEPGADQVETAVEPDENSGKSGSNEAMNKDAEQVKKGSEHTLPVSPGSVSPASGEGYEIVDREQTLIDMVFSHAERR</sequence>
<proteinExistence type="predicted"/>
<protein>
    <recommendedName>
        <fullName evidence="2">DhaK domain-containing protein</fullName>
    </recommendedName>
</protein>
<feature type="compositionally biased region" description="Basic and acidic residues" evidence="1">
    <location>
        <begin position="501"/>
        <end position="521"/>
    </location>
</feature>
<dbReference type="EMBL" id="JAACFV010000005">
    <property type="protein sequence ID" value="KAF7513543.1"/>
    <property type="molecule type" value="Genomic_DNA"/>
</dbReference>
<feature type="region of interest" description="Disordered" evidence="1">
    <location>
        <begin position="1"/>
        <end position="55"/>
    </location>
</feature>
<feature type="domain" description="DhaK" evidence="2">
    <location>
        <begin position="37"/>
        <end position="402"/>
    </location>
</feature>
<gene>
    <name evidence="3" type="ORF">GJ744_008837</name>
</gene>
<dbReference type="SUPFAM" id="SSF82549">
    <property type="entry name" value="DAK1/DegV-like"/>
    <property type="match status" value="1"/>
</dbReference>
<evidence type="ECO:0000256" key="1">
    <source>
        <dbReference type="SAM" id="MobiDB-lite"/>
    </source>
</evidence>
<comment type="caution">
    <text evidence="3">The sequence shown here is derived from an EMBL/GenBank/DDBJ whole genome shotgun (WGS) entry which is preliminary data.</text>
</comment>